<dbReference type="InterPro" id="IPR002343">
    <property type="entry name" value="Hud_Sxl_RNA"/>
</dbReference>
<dbReference type="GO" id="GO:0008270">
    <property type="term" value="F:zinc ion binding"/>
    <property type="evidence" value="ECO:0007669"/>
    <property type="project" value="UniProtKB-UniRule"/>
</dbReference>
<feature type="domain" description="K Homology" evidence="8">
    <location>
        <begin position="290"/>
        <end position="375"/>
    </location>
</feature>
<dbReference type="Gene3D" id="6.10.140.1790">
    <property type="match status" value="1"/>
</dbReference>
<feature type="compositionally biased region" description="Acidic residues" evidence="7">
    <location>
        <begin position="41"/>
        <end position="83"/>
    </location>
</feature>
<feature type="compositionally biased region" description="Low complexity" evidence="7">
    <location>
        <begin position="633"/>
        <end position="644"/>
    </location>
</feature>
<dbReference type="InterPro" id="IPR045071">
    <property type="entry name" value="BBP-like"/>
</dbReference>
<organism evidence="10 11">
    <name type="scientific">Fraxinus pennsylvanica</name>
    <dbReference type="NCBI Taxonomy" id="56036"/>
    <lineage>
        <taxon>Eukaryota</taxon>
        <taxon>Viridiplantae</taxon>
        <taxon>Streptophyta</taxon>
        <taxon>Embryophyta</taxon>
        <taxon>Tracheophyta</taxon>
        <taxon>Spermatophyta</taxon>
        <taxon>Magnoliopsida</taxon>
        <taxon>eudicotyledons</taxon>
        <taxon>Gunneridae</taxon>
        <taxon>Pentapetalae</taxon>
        <taxon>asterids</taxon>
        <taxon>lamiids</taxon>
        <taxon>Lamiales</taxon>
        <taxon>Oleaceae</taxon>
        <taxon>Oleeae</taxon>
        <taxon>Fraxinus</taxon>
    </lineage>
</organism>
<gene>
    <name evidence="10" type="ORF">FPE_LOCUS9839</name>
</gene>
<dbReference type="InterPro" id="IPR035979">
    <property type="entry name" value="RBD_domain_sf"/>
</dbReference>
<evidence type="ECO:0000259" key="8">
    <source>
        <dbReference type="SMART" id="SM00322"/>
    </source>
</evidence>
<feature type="region of interest" description="Disordered" evidence="7">
    <location>
        <begin position="226"/>
        <end position="253"/>
    </location>
</feature>
<dbReference type="PRINTS" id="PR00961">
    <property type="entry name" value="HUDSXLRNA"/>
</dbReference>
<feature type="compositionally biased region" description="Polar residues" evidence="7">
    <location>
        <begin position="170"/>
        <end position="179"/>
    </location>
</feature>
<dbReference type="GO" id="GO:0048024">
    <property type="term" value="P:regulation of mRNA splicing, via spliceosome"/>
    <property type="evidence" value="ECO:0007669"/>
    <property type="project" value="TreeGrafter"/>
</dbReference>
<dbReference type="PANTHER" id="PTHR11208">
    <property type="entry name" value="RNA-BINDING PROTEIN RELATED"/>
    <property type="match status" value="1"/>
</dbReference>
<dbReference type="GO" id="GO:0045131">
    <property type="term" value="F:pre-mRNA branch point binding"/>
    <property type="evidence" value="ECO:0007669"/>
    <property type="project" value="UniProtKB-UniRule"/>
</dbReference>
<dbReference type="FunFam" id="3.30.70.330:FF:000383">
    <property type="entry name" value="Sex lethal, isoform D"/>
    <property type="match status" value="1"/>
</dbReference>
<dbReference type="InterPro" id="IPR047086">
    <property type="entry name" value="SF1-HH_sf"/>
</dbReference>
<feature type="region of interest" description="Disordered" evidence="7">
    <location>
        <begin position="137"/>
        <end position="190"/>
    </location>
</feature>
<keyword evidence="6" id="KW-0747">Spliceosome</keyword>
<dbReference type="Pfam" id="PF00076">
    <property type="entry name" value="RRM_1"/>
    <property type="match status" value="1"/>
</dbReference>
<dbReference type="Gene3D" id="3.30.1370.10">
    <property type="entry name" value="K Homology domain, type 1"/>
    <property type="match status" value="1"/>
</dbReference>
<feature type="compositionally biased region" description="Basic and acidic residues" evidence="7">
    <location>
        <begin position="21"/>
        <end position="40"/>
    </location>
</feature>
<dbReference type="InterPro" id="IPR055256">
    <property type="entry name" value="KH_1_KHDC4/BBP-like"/>
</dbReference>
<dbReference type="SMART" id="SM00360">
    <property type="entry name" value="RRM"/>
    <property type="match status" value="1"/>
</dbReference>
<evidence type="ECO:0000256" key="2">
    <source>
        <dbReference type="ARBA" id="ARBA00022737"/>
    </source>
</evidence>
<evidence type="ECO:0000259" key="9">
    <source>
        <dbReference type="SMART" id="SM00360"/>
    </source>
</evidence>
<dbReference type="GO" id="GO:0005681">
    <property type="term" value="C:spliceosomal complex"/>
    <property type="evidence" value="ECO:0007669"/>
    <property type="project" value="UniProtKB-KW"/>
</dbReference>
<dbReference type="SUPFAM" id="SSF54928">
    <property type="entry name" value="RNA-binding domain, RBD"/>
    <property type="match status" value="1"/>
</dbReference>
<comment type="function">
    <text evidence="6">Necessary for the splicing of pre-mRNA. Has a role in the recognition of the branch site (5'-UACUAAC-3'), the pyrimidine tract and the 3'-splice site at the 3'-end of introns.</text>
</comment>
<dbReference type="PANTHER" id="PTHR11208:SF45">
    <property type="entry name" value="SPLICING FACTOR 1"/>
    <property type="match status" value="1"/>
</dbReference>
<dbReference type="EMBL" id="OU503040">
    <property type="protein sequence ID" value="CAI9762409.1"/>
    <property type="molecule type" value="Genomic_DNA"/>
</dbReference>
<name>A0AAD1Z427_9LAMI</name>
<evidence type="ECO:0000256" key="6">
    <source>
        <dbReference type="RuleBase" id="RU367126"/>
    </source>
</evidence>
<dbReference type="InterPro" id="IPR004087">
    <property type="entry name" value="KH_dom"/>
</dbReference>
<dbReference type="GO" id="GO:0005737">
    <property type="term" value="C:cytoplasm"/>
    <property type="evidence" value="ECO:0007669"/>
    <property type="project" value="UniProtKB-ARBA"/>
</dbReference>
<dbReference type="CDD" id="cd02395">
    <property type="entry name" value="KH-I_BBP"/>
    <property type="match status" value="1"/>
</dbReference>
<feature type="compositionally biased region" description="Polar residues" evidence="7">
    <location>
        <begin position="137"/>
        <end position="149"/>
    </location>
</feature>
<comment type="similarity">
    <text evidence="6">Belongs to the BBP/SF1 family.</text>
</comment>
<dbReference type="InterPro" id="IPR000504">
    <property type="entry name" value="RRM_dom"/>
</dbReference>
<evidence type="ECO:0000313" key="10">
    <source>
        <dbReference type="EMBL" id="CAI9762409.1"/>
    </source>
</evidence>
<dbReference type="CDD" id="cd12362">
    <property type="entry name" value="RRM3_CELF1-6"/>
    <property type="match status" value="1"/>
</dbReference>
<dbReference type="Gene3D" id="3.30.70.330">
    <property type="match status" value="1"/>
</dbReference>
<dbReference type="GO" id="GO:0010629">
    <property type="term" value="P:negative regulation of gene expression"/>
    <property type="evidence" value="ECO:0007669"/>
    <property type="project" value="UniProtKB-ARBA"/>
</dbReference>
<accession>A0AAD1Z427</accession>
<dbReference type="GO" id="GO:0000398">
    <property type="term" value="P:mRNA splicing, via spliceosome"/>
    <property type="evidence" value="ECO:0007669"/>
    <property type="project" value="UniProtKB-UniRule"/>
</dbReference>
<keyword evidence="2" id="KW-0677">Repeat</keyword>
<dbReference type="GO" id="GO:0009967">
    <property type="term" value="P:positive regulation of signal transduction"/>
    <property type="evidence" value="ECO:0007669"/>
    <property type="project" value="UniProtKB-ARBA"/>
</dbReference>
<sequence>MQSAGSVHVSKSKMKNVIIKASEKEPEDGSEKEIDEVKEVSEEEIGEDPEDDPDEEEVSEEELDEDPEEDPEEELYEESDEDSTSSSIDSKEPESDCKEELNDETRSSLKSVNSSVLCINNDVAKPIDDQNLFSSEANVSNPYSVNNARETQDPGGSSGRKRCSRWCPVQETQTGQSDGTSKKRKTRWDDSPVLGTFKLPDFMYPLEHEMDQKTISLRMQLMEVNSKLQSSEIHDDRPAEERSPSPEPEYNNLGMRINTHEARLRKKLRAKQKHIISKLAKTGLNFRTPAKLVEKIYVPEKEYPDYNFVGLIIGPRGNTQKEMEKKTGAKIRLRGKGSMNKKPDPSDDEGLHILVEADNQQSLDAAVGMVKKLLVPVADGMNNHKRAQLQELAKLRGVAFAELKGTCEDKNICSFCKELGHQQYACPCRDSTFKAMVCDICGSFSHLSSECSLSIASQTCLPLRGSYGIGIGSDGKLSKQMDDANLYVGYLPQTVDDNQLKELFSPFGKIVQTRVIKDRTTGLSRGYGFVKFENPVDANAAVLHMNGYKIDGKMLAVRVAGQKPVPGPSHLGNLPIPSVPPAIRPNISGQTSCLFGPSVLMLPEAQASIFNNQNSYFPSSLVQFGHYNNLPSTEFSSTPPSSDSNIADSGMAGTFSSTSEFPSQIMSSSLAPNSFSQFPSRTVSSTSEFPSQIMSSSSAPNSLSQFPGASISNNPSLYFSSSSVHFGHYNNLRGPEFSRIPPSSESNTADTRMAGTFSSTSEFPSQITNSSSDPNSLSHFPGDPDYRGSQFKSYFSL</sequence>
<dbReference type="Proteomes" id="UP000834106">
    <property type="component" value="Chromosome 5"/>
</dbReference>
<comment type="subcellular location">
    <subcellularLocation>
        <location evidence="6">Nucleus</location>
    </subcellularLocation>
</comment>
<feature type="region of interest" description="Disordered" evidence="7">
    <location>
        <begin position="737"/>
        <end position="797"/>
    </location>
</feature>
<evidence type="ECO:0000256" key="5">
    <source>
        <dbReference type="ARBA" id="ARBA00022884"/>
    </source>
</evidence>
<dbReference type="SUPFAM" id="SSF54791">
    <property type="entry name" value="Eukaryotic type KH-domain (KH-domain type I)"/>
    <property type="match status" value="1"/>
</dbReference>
<keyword evidence="4 6" id="KW-0862">Zinc</keyword>
<feature type="region of interest" description="Disordered" evidence="7">
    <location>
        <begin position="633"/>
        <end position="658"/>
    </location>
</feature>
<proteinExistence type="inferred from homology"/>
<feature type="compositionally biased region" description="Basic and acidic residues" evidence="7">
    <location>
        <begin position="232"/>
        <end position="244"/>
    </location>
</feature>
<dbReference type="InterPro" id="IPR012677">
    <property type="entry name" value="Nucleotide-bd_a/b_plait_sf"/>
</dbReference>
<evidence type="ECO:0000256" key="7">
    <source>
        <dbReference type="SAM" id="MobiDB-lite"/>
    </source>
</evidence>
<keyword evidence="3 6" id="KW-0863">Zinc-finger</keyword>
<feature type="domain" description="RRM" evidence="9">
    <location>
        <begin position="485"/>
        <end position="558"/>
    </location>
</feature>
<evidence type="ECO:0000313" key="11">
    <source>
        <dbReference type="Proteomes" id="UP000834106"/>
    </source>
</evidence>
<feature type="region of interest" description="Disordered" evidence="7">
    <location>
        <begin position="1"/>
        <end position="115"/>
    </location>
</feature>
<keyword evidence="6" id="KW-0507">mRNA processing</keyword>
<keyword evidence="11" id="KW-1185">Reference proteome</keyword>
<protein>
    <recommendedName>
        <fullName evidence="6">Branchpoint-bridging protein</fullName>
    </recommendedName>
</protein>
<feature type="compositionally biased region" description="Polar residues" evidence="7">
    <location>
        <begin position="741"/>
        <end position="778"/>
    </location>
</feature>
<keyword evidence="1 6" id="KW-0479">Metal-binding</keyword>
<dbReference type="Pfam" id="PF22675">
    <property type="entry name" value="KH-I_KHDC4-BBP"/>
    <property type="match status" value="1"/>
</dbReference>
<feature type="compositionally biased region" description="Basic and acidic residues" evidence="7">
    <location>
        <begin position="89"/>
        <end position="107"/>
    </location>
</feature>
<dbReference type="AlphaFoldDB" id="A0AAD1Z427"/>
<evidence type="ECO:0000256" key="4">
    <source>
        <dbReference type="ARBA" id="ARBA00022833"/>
    </source>
</evidence>
<dbReference type="SMART" id="SM00322">
    <property type="entry name" value="KH"/>
    <property type="match status" value="1"/>
</dbReference>
<dbReference type="Pfam" id="PF16275">
    <property type="entry name" value="SF1-HH"/>
    <property type="match status" value="1"/>
</dbReference>
<reference evidence="10" key="1">
    <citation type="submission" date="2023-05" db="EMBL/GenBank/DDBJ databases">
        <authorList>
            <person name="Huff M."/>
        </authorList>
    </citation>
    <scope>NUCLEOTIDE SEQUENCE</scope>
</reference>
<dbReference type="InterPro" id="IPR036612">
    <property type="entry name" value="KH_dom_type_1_sf"/>
</dbReference>
<dbReference type="InterPro" id="IPR032570">
    <property type="entry name" value="SF1-HH"/>
</dbReference>
<evidence type="ECO:0000256" key="1">
    <source>
        <dbReference type="ARBA" id="ARBA00022723"/>
    </source>
</evidence>
<evidence type="ECO:0000256" key="3">
    <source>
        <dbReference type="ARBA" id="ARBA00022771"/>
    </source>
</evidence>
<keyword evidence="6" id="KW-0539">Nucleus</keyword>
<keyword evidence="5" id="KW-0694">RNA-binding</keyword>
<keyword evidence="6" id="KW-0508">mRNA splicing</keyword>
<dbReference type="GO" id="GO:0003729">
    <property type="term" value="F:mRNA binding"/>
    <property type="evidence" value="ECO:0007669"/>
    <property type="project" value="TreeGrafter"/>
</dbReference>